<dbReference type="PRINTS" id="PR01438">
    <property type="entry name" value="UNVRSLSTRESS"/>
</dbReference>
<dbReference type="PANTHER" id="PTHR46553:SF3">
    <property type="entry name" value="ADENINE NUCLEOTIDE ALPHA HYDROLASES-LIKE SUPERFAMILY PROTEIN"/>
    <property type="match status" value="1"/>
</dbReference>
<evidence type="ECO:0000313" key="4">
    <source>
        <dbReference type="EMBL" id="GGL08156.1"/>
    </source>
</evidence>
<name>A0A917RHQ7_9ACTN</name>
<dbReference type="EMBL" id="BMNT01000037">
    <property type="protein sequence ID" value="GGL08156.1"/>
    <property type="molecule type" value="Genomic_DNA"/>
</dbReference>
<dbReference type="InterPro" id="IPR014729">
    <property type="entry name" value="Rossmann-like_a/b/a_fold"/>
</dbReference>
<dbReference type="RefSeq" id="WP_189166220.1">
    <property type="nucleotide sequence ID" value="NZ_BMNT01000037.1"/>
</dbReference>
<dbReference type="SUPFAM" id="SSF52402">
    <property type="entry name" value="Adenine nucleotide alpha hydrolases-like"/>
    <property type="match status" value="1"/>
</dbReference>
<dbReference type="Gene3D" id="3.40.50.620">
    <property type="entry name" value="HUPs"/>
    <property type="match status" value="1"/>
</dbReference>
<feature type="region of interest" description="Disordered" evidence="2">
    <location>
        <begin position="146"/>
        <end position="176"/>
    </location>
</feature>
<feature type="domain" description="UspA" evidence="3">
    <location>
        <begin position="5"/>
        <end position="142"/>
    </location>
</feature>
<keyword evidence="5" id="KW-1185">Reference proteome</keyword>
<gene>
    <name evidence="4" type="ORF">GCM10007964_57990</name>
</gene>
<accession>A0A917RHQ7</accession>
<evidence type="ECO:0000313" key="5">
    <source>
        <dbReference type="Proteomes" id="UP000645217"/>
    </source>
</evidence>
<reference evidence="4" key="1">
    <citation type="journal article" date="2014" name="Int. J. Syst. Evol. Microbiol.">
        <title>Complete genome sequence of Corynebacterium casei LMG S-19264T (=DSM 44701T), isolated from a smear-ripened cheese.</title>
        <authorList>
            <consortium name="US DOE Joint Genome Institute (JGI-PGF)"/>
            <person name="Walter F."/>
            <person name="Albersmeier A."/>
            <person name="Kalinowski J."/>
            <person name="Ruckert C."/>
        </authorList>
    </citation>
    <scope>NUCLEOTIDE SEQUENCE</scope>
    <source>
        <strain evidence="4">JCM 13064</strain>
    </source>
</reference>
<evidence type="ECO:0000256" key="2">
    <source>
        <dbReference type="SAM" id="MobiDB-lite"/>
    </source>
</evidence>
<organism evidence="4 5">
    <name type="scientific">Sphaerisporangium melleum</name>
    <dbReference type="NCBI Taxonomy" id="321316"/>
    <lineage>
        <taxon>Bacteria</taxon>
        <taxon>Bacillati</taxon>
        <taxon>Actinomycetota</taxon>
        <taxon>Actinomycetes</taxon>
        <taxon>Streptosporangiales</taxon>
        <taxon>Streptosporangiaceae</taxon>
        <taxon>Sphaerisporangium</taxon>
    </lineage>
</organism>
<sequence>MSEGRIVAGVDHTPASRRALWWAAAEASRRGAELVAVHAEEAPLARPAPYAPALRRVEAELRRLSEETAAERVIAAVASHHPEITVRRCPSPGGAVKELLRHSEGADLLVLGSATAGTGEGTLGPVLLACLRHARCPVVVIPDLQTRRPAGPAPLTGPAQRPAAPAGDGENHRVTV</sequence>
<reference evidence="4" key="2">
    <citation type="submission" date="2020-09" db="EMBL/GenBank/DDBJ databases">
        <authorList>
            <person name="Sun Q."/>
            <person name="Ohkuma M."/>
        </authorList>
    </citation>
    <scope>NUCLEOTIDE SEQUENCE</scope>
    <source>
        <strain evidence="4">JCM 13064</strain>
    </source>
</reference>
<comment type="caution">
    <text evidence="4">The sequence shown here is derived from an EMBL/GenBank/DDBJ whole genome shotgun (WGS) entry which is preliminary data.</text>
</comment>
<comment type="similarity">
    <text evidence="1">Belongs to the universal stress protein A family.</text>
</comment>
<evidence type="ECO:0000259" key="3">
    <source>
        <dbReference type="Pfam" id="PF00582"/>
    </source>
</evidence>
<dbReference type="InterPro" id="IPR006016">
    <property type="entry name" value="UspA"/>
</dbReference>
<dbReference type="PANTHER" id="PTHR46553">
    <property type="entry name" value="ADENINE NUCLEOTIDE ALPHA HYDROLASES-LIKE SUPERFAMILY PROTEIN"/>
    <property type="match status" value="1"/>
</dbReference>
<dbReference type="AlphaFoldDB" id="A0A917RHQ7"/>
<dbReference type="Pfam" id="PF00582">
    <property type="entry name" value="Usp"/>
    <property type="match status" value="1"/>
</dbReference>
<dbReference type="Proteomes" id="UP000645217">
    <property type="component" value="Unassembled WGS sequence"/>
</dbReference>
<proteinExistence type="inferred from homology"/>
<protein>
    <submittedName>
        <fullName evidence="4">Universal stress protein</fullName>
    </submittedName>
</protein>
<dbReference type="InterPro" id="IPR006015">
    <property type="entry name" value="Universal_stress_UspA"/>
</dbReference>
<evidence type="ECO:0000256" key="1">
    <source>
        <dbReference type="ARBA" id="ARBA00008791"/>
    </source>
</evidence>